<dbReference type="Proteomes" id="UP000053617">
    <property type="component" value="Unassembled WGS sequence"/>
</dbReference>
<dbReference type="HOGENOM" id="CLU_008451_0_0_1"/>
<dbReference type="GO" id="GO:0006891">
    <property type="term" value="P:intra-Golgi vesicle-mediated transport"/>
    <property type="evidence" value="ECO:0007669"/>
    <property type="project" value="InterPro"/>
</dbReference>
<comment type="similarity">
    <text evidence="2">Belongs to the COG1 family.</text>
</comment>
<dbReference type="GO" id="GO:0000139">
    <property type="term" value="C:Golgi membrane"/>
    <property type="evidence" value="ECO:0007669"/>
    <property type="project" value="UniProtKB-SubCell"/>
</dbReference>
<evidence type="ECO:0000256" key="6">
    <source>
        <dbReference type="ARBA" id="ARBA00023034"/>
    </source>
</evidence>
<evidence type="ECO:0000256" key="7">
    <source>
        <dbReference type="ARBA" id="ARBA00023136"/>
    </source>
</evidence>
<evidence type="ECO:0000256" key="4">
    <source>
        <dbReference type="ARBA" id="ARBA00022448"/>
    </source>
</evidence>
<evidence type="ECO:0000256" key="2">
    <source>
        <dbReference type="ARBA" id="ARBA00006653"/>
    </source>
</evidence>
<dbReference type="GO" id="GO:0015031">
    <property type="term" value="P:protein transport"/>
    <property type="evidence" value="ECO:0007669"/>
    <property type="project" value="UniProtKB-KW"/>
</dbReference>
<sequence>MDPGTTITTWQQAFEEYRIPTTRTIEKQLRSSAARDKEKLRALVGGSYRELLATAEAIVILDTKTKTTEDRLSSIAHECRPPQQDASYRPPPPGKATLAQFRLLQRCCTTSAASLRTRNLLQCAQLIVVSRLLLKSLSDQEVLAKGREFLRNRISTLRRQLLGEVDAELVNPIVTLSDLLDSICSYCLVTSVSSEDALAHLCQLRLEKLRRQLNVARQASMIYEALQYQLASLQMFKALTGRPITEAIHNLQKRPILVDPTIRDLELLDLDRTWPLIPTEIQSFVPYFKRSGPTADETNAKLEAWSQDACGALTGAMKNHLTELNDITTILELRKDLYTILLRSYFSTPAGAEIQKQVRHVLNERISAICHSEGSQLMEITKSILQGISINRPNKKSLWDPDIAQSSLSNGAGNFIKQVKIHHAGLSGALSKATKALDSWISSARMIQSQIDHLAKIRWRDIIEEPEEEYEEDASDLIQTLSTRDPDSYHKSLQEAVQKAISNYETSMTRAASELVDSNEVDVAPNFREAVTLLRSIRLSTVSLQQAFPHGTSFTQLTDIVPQLHEVVAREVSRRLFEVMEERKERSLNWDMTALPEPMPSPKAFSTLRRMCQIMLEIGGTDLWSPPAVDVVKKTVTRRIFDAEHQRWYVENELDAAYLKAALGYDTEESASNPSEAGRAGVEYWTRTKLLFGVLA</sequence>
<dbReference type="RefSeq" id="XP_013276270.1">
    <property type="nucleotide sequence ID" value="XM_013420816.1"/>
</dbReference>
<keyword evidence="9" id="KW-1185">Reference proteome</keyword>
<dbReference type="STRING" id="1442369.A0A0D2ISZ6"/>
<dbReference type="Pfam" id="PF08700">
    <property type="entry name" value="VPS51_Exo84_N"/>
    <property type="match status" value="1"/>
</dbReference>
<accession>A0A0D2ISZ6</accession>
<dbReference type="EMBL" id="KN847475">
    <property type="protein sequence ID" value="KIX09134.1"/>
    <property type="molecule type" value="Genomic_DNA"/>
</dbReference>
<protein>
    <recommendedName>
        <fullName evidence="3">Conserved oligomeric Golgi complex subunit 1</fullName>
    </recommendedName>
</protein>
<dbReference type="GeneID" id="25288283"/>
<dbReference type="AlphaFoldDB" id="A0A0D2ISZ6"/>
<dbReference type="InterPro" id="IPR033370">
    <property type="entry name" value="COG1"/>
</dbReference>
<dbReference type="PANTHER" id="PTHR31658">
    <property type="entry name" value="CONSERVED OLIGOMERIC GOLGI COMPLEX SUBUNIT 1"/>
    <property type="match status" value="1"/>
</dbReference>
<evidence type="ECO:0000256" key="5">
    <source>
        <dbReference type="ARBA" id="ARBA00022927"/>
    </source>
</evidence>
<gene>
    <name evidence="8" type="ORF">Z518_00212</name>
</gene>
<dbReference type="OrthoDB" id="46189at2759"/>
<dbReference type="GO" id="GO:0017119">
    <property type="term" value="C:Golgi transport complex"/>
    <property type="evidence" value="ECO:0007669"/>
    <property type="project" value="InterPro"/>
</dbReference>
<organism evidence="8 9">
    <name type="scientific">Rhinocladiella mackenziei CBS 650.93</name>
    <dbReference type="NCBI Taxonomy" id="1442369"/>
    <lineage>
        <taxon>Eukaryota</taxon>
        <taxon>Fungi</taxon>
        <taxon>Dikarya</taxon>
        <taxon>Ascomycota</taxon>
        <taxon>Pezizomycotina</taxon>
        <taxon>Eurotiomycetes</taxon>
        <taxon>Chaetothyriomycetidae</taxon>
        <taxon>Chaetothyriales</taxon>
        <taxon>Herpotrichiellaceae</taxon>
        <taxon>Rhinocladiella</taxon>
    </lineage>
</organism>
<keyword evidence="6" id="KW-0333">Golgi apparatus</keyword>
<keyword evidence="5" id="KW-0653">Protein transport</keyword>
<keyword evidence="7" id="KW-0472">Membrane</keyword>
<dbReference type="VEuPathDB" id="FungiDB:Z518_00212"/>
<evidence type="ECO:0000256" key="3">
    <source>
        <dbReference type="ARBA" id="ARBA00020978"/>
    </source>
</evidence>
<reference evidence="8 9" key="1">
    <citation type="submission" date="2015-01" db="EMBL/GenBank/DDBJ databases">
        <title>The Genome Sequence of Rhinocladiella mackenzie CBS 650.93.</title>
        <authorList>
            <consortium name="The Broad Institute Genomics Platform"/>
            <person name="Cuomo C."/>
            <person name="de Hoog S."/>
            <person name="Gorbushina A."/>
            <person name="Stielow B."/>
            <person name="Teixiera M."/>
            <person name="Abouelleil A."/>
            <person name="Chapman S.B."/>
            <person name="Priest M."/>
            <person name="Young S.K."/>
            <person name="Wortman J."/>
            <person name="Nusbaum C."/>
            <person name="Birren B."/>
        </authorList>
    </citation>
    <scope>NUCLEOTIDE SEQUENCE [LARGE SCALE GENOMIC DNA]</scope>
    <source>
        <strain evidence="8 9">CBS 650.93</strain>
    </source>
</reference>
<dbReference type="PANTHER" id="PTHR31658:SF0">
    <property type="entry name" value="CONSERVED OLIGOMERIC GOLGI COMPLEX SUBUNIT 1"/>
    <property type="match status" value="1"/>
</dbReference>
<comment type="subcellular location">
    <subcellularLocation>
        <location evidence="1">Golgi apparatus membrane</location>
        <topology evidence="1">Peripheral membrane protein</topology>
    </subcellularLocation>
</comment>
<evidence type="ECO:0000256" key="1">
    <source>
        <dbReference type="ARBA" id="ARBA00004395"/>
    </source>
</evidence>
<keyword evidence="4" id="KW-0813">Transport</keyword>
<evidence type="ECO:0000313" key="8">
    <source>
        <dbReference type="EMBL" id="KIX09134.1"/>
    </source>
</evidence>
<proteinExistence type="inferred from homology"/>
<evidence type="ECO:0000313" key="9">
    <source>
        <dbReference type="Proteomes" id="UP000053617"/>
    </source>
</evidence>
<name>A0A0D2ISZ6_9EURO</name>